<dbReference type="InterPro" id="IPR051316">
    <property type="entry name" value="Zinc-reg_GTPase_activator"/>
</dbReference>
<dbReference type="SUPFAM" id="SSF90002">
    <property type="entry name" value="Hypothetical protein YjiA, C-terminal domain"/>
    <property type="match status" value="1"/>
</dbReference>
<accession>A0A3P4AXU8</accession>
<feature type="domain" description="CobW C-terminal" evidence="7">
    <location>
        <begin position="250"/>
        <end position="336"/>
    </location>
</feature>
<reference evidence="8 9" key="1">
    <citation type="submission" date="2018-10" db="EMBL/GenBank/DDBJ databases">
        <authorList>
            <person name="Criscuolo A."/>
        </authorList>
    </citation>
    <scope>NUCLEOTIDE SEQUENCE [LARGE SCALE GENOMIC DNA]</scope>
    <source>
        <strain evidence="8">DnA1</strain>
    </source>
</reference>
<evidence type="ECO:0000256" key="4">
    <source>
        <dbReference type="ARBA" id="ARBA00034320"/>
    </source>
</evidence>
<evidence type="ECO:0000256" key="2">
    <source>
        <dbReference type="ARBA" id="ARBA00022801"/>
    </source>
</evidence>
<proteinExistence type="inferred from homology"/>
<comment type="similarity">
    <text evidence="4">Belongs to the SIMIBI class G3E GTPase family. ZNG1 subfamily.</text>
</comment>
<dbReference type="CDD" id="cd03112">
    <property type="entry name" value="CobW-like"/>
    <property type="match status" value="1"/>
</dbReference>
<evidence type="ECO:0000256" key="3">
    <source>
        <dbReference type="ARBA" id="ARBA00023186"/>
    </source>
</evidence>
<evidence type="ECO:0000256" key="1">
    <source>
        <dbReference type="ARBA" id="ARBA00022741"/>
    </source>
</evidence>
<gene>
    <name evidence="8" type="primary">yjiA_4</name>
    <name evidence="8" type="ORF">PIGHUM_00916</name>
</gene>
<comment type="function">
    <text evidence="5">Zinc chaperone that directly transfers zinc cofactor to target proteins, thereby activating them. Zinc is transferred from the CXCC motif in the GTPase domain to the zinc binding site in target proteins in a process requiring GTP hydrolysis.</text>
</comment>
<dbReference type="Gene3D" id="3.40.50.300">
    <property type="entry name" value="P-loop containing nucleotide triphosphate hydrolases"/>
    <property type="match status" value="1"/>
</dbReference>
<dbReference type="Pfam" id="PF07683">
    <property type="entry name" value="CobW_C"/>
    <property type="match status" value="1"/>
</dbReference>
<evidence type="ECO:0000313" key="8">
    <source>
        <dbReference type="EMBL" id="VCU68857.1"/>
    </source>
</evidence>
<protein>
    <submittedName>
        <fullName evidence="8">Putative GTP-binding protein YjiA</fullName>
    </submittedName>
</protein>
<dbReference type="GO" id="GO:0016787">
    <property type="term" value="F:hydrolase activity"/>
    <property type="evidence" value="ECO:0007669"/>
    <property type="project" value="UniProtKB-KW"/>
</dbReference>
<evidence type="ECO:0000256" key="6">
    <source>
        <dbReference type="ARBA" id="ARBA00049117"/>
    </source>
</evidence>
<dbReference type="GO" id="GO:0005737">
    <property type="term" value="C:cytoplasm"/>
    <property type="evidence" value="ECO:0007669"/>
    <property type="project" value="TreeGrafter"/>
</dbReference>
<dbReference type="Proteomes" id="UP000277294">
    <property type="component" value="Unassembled WGS sequence"/>
</dbReference>
<keyword evidence="9" id="KW-1185">Reference proteome</keyword>
<dbReference type="Pfam" id="PF02492">
    <property type="entry name" value="cobW"/>
    <property type="match status" value="1"/>
</dbReference>
<keyword evidence="2" id="KW-0378">Hydrolase</keyword>
<dbReference type="InterPro" id="IPR036627">
    <property type="entry name" value="CobW-likC_sf"/>
</dbReference>
<dbReference type="PANTHER" id="PTHR13748">
    <property type="entry name" value="COBW-RELATED"/>
    <property type="match status" value="1"/>
</dbReference>
<sequence length="343" mass="36879">MDHSSAARGATPVYLLTGFLGSGKTTLLRALLRQPAMASTAVVINEFGEIGLDHELVEAVDGETVLLPGGCMCCTVRDDLARTLADLDRRRAQGEVPPFERVIIESTGLADPGPVLQVLLKHGDLLERFALGGVWTTLDAVHAQSQLDAHVESVRQLALADCVVMTKTDLAPFTAPASLAARVRKINPHARMLHVCEGAVDAAELLAQTPSAASGDEPEAMLRGLCQAGPTGHVCGAGCGPHAHAHDGRFRTSSLRFDRPLEWDEVCDWLGGLAFFHGARLLRMKGILNVAGEDRPLAVHGVQHLFHPPTPMERWPDDDRSSRLVFITDGLDEQALRPPFSTA</sequence>
<dbReference type="Gene3D" id="3.30.1220.10">
    <property type="entry name" value="CobW-like, C-terminal domain"/>
    <property type="match status" value="1"/>
</dbReference>
<organism evidence="8 9">
    <name type="scientific">Pigmentiphaga humi</name>
    <dbReference type="NCBI Taxonomy" id="2478468"/>
    <lineage>
        <taxon>Bacteria</taxon>
        <taxon>Pseudomonadati</taxon>
        <taxon>Pseudomonadota</taxon>
        <taxon>Betaproteobacteria</taxon>
        <taxon>Burkholderiales</taxon>
        <taxon>Alcaligenaceae</taxon>
        <taxon>Pigmentiphaga</taxon>
    </lineage>
</organism>
<keyword evidence="3" id="KW-0143">Chaperone</keyword>
<dbReference type="RefSeq" id="WP_222929217.1">
    <property type="nucleotide sequence ID" value="NZ_UWPJ01000008.1"/>
</dbReference>
<dbReference type="AlphaFoldDB" id="A0A3P4AXU8"/>
<dbReference type="InterPro" id="IPR003495">
    <property type="entry name" value="CobW/HypB/UreG_nucleotide-bd"/>
</dbReference>
<name>A0A3P4AXU8_9BURK</name>
<dbReference type="InterPro" id="IPR011629">
    <property type="entry name" value="CobW-like_C"/>
</dbReference>
<dbReference type="PANTHER" id="PTHR13748:SF62">
    <property type="entry name" value="COBW DOMAIN-CONTAINING PROTEIN"/>
    <property type="match status" value="1"/>
</dbReference>
<evidence type="ECO:0000256" key="5">
    <source>
        <dbReference type="ARBA" id="ARBA00045658"/>
    </source>
</evidence>
<dbReference type="EMBL" id="UWPJ01000008">
    <property type="protein sequence ID" value="VCU68857.1"/>
    <property type="molecule type" value="Genomic_DNA"/>
</dbReference>
<evidence type="ECO:0000313" key="9">
    <source>
        <dbReference type="Proteomes" id="UP000277294"/>
    </source>
</evidence>
<comment type="catalytic activity">
    <reaction evidence="6">
        <text>GTP + H2O = GDP + phosphate + H(+)</text>
        <dbReference type="Rhea" id="RHEA:19669"/>
        <dbReference type="ChEBI" id="CHEBI:15377"/>
        <dbReference type="ChEBI" id="CHEBI:15378"/>
        <dbReference type="ChEBI" id="CHEBI:37565"/>
        <dbReference type="ChEBI" id="CHEBI:43474"/>
        <dbReference type="ChEBI" id="CHEBI:58189"/>
    </reaction>
    <physiologicalReaction direction="left-to-right" evidence="6">
        <dbReference type="Rhea" id="RHEA:19670"/>
    </physiologicalReaction>
</comment>
<keyword evidence="1" id="KW-0547">Nucleotide-binding</keyword>
<dbReference type="InterPro" id="IPR027417">
    <property type="entry name" value="P-loop_NTPase"/>
</dbReference>
<dbReference type="SMART" id="SM00833">
    <property type="entry name" value="CobW_C"/>
    <property type="match status" value="1"/>
</dbReference>
<evidence type="ECO:0000259" key="7">
    <source>
        <dbReference type="SMART" id="SM00833"/>
    </source>
</evidence>
<dbReference type="GO" id="GO:0000166">
    <property type="term" value="F:nucleotide binding"/>
    <property type="evidence" value="ECO:0007669"/>
    <property type="project" value="UniProtKB-KW"/>
</dbReference>
<dbReference type="SUPFAM" id="SSF52540">
    <property type="entry name" value="P-loop containing nucleoside triphosphate hydrolases"/>
    <property type="match status" value="1"/>
</dbReference>